<evidence type="ECO:0000313" key="3">
    <source>
        <dbReference type="RefSeq" id="XP_015267566.1"/>
    </source>
</evidence>
<name>A0ABM1K1H9_GEKJA</name>
<dbReference type="Proteomes" id="UP000694871">
    <property type="component" value="Unplaced"/>
</dbReference>
<feature type="region of interest" description="Disordered" evidence="1">
    <location>
        <begin position="160"/>
        <end position="186"/>
    </location>
</feature>
<evidence type="ECO:0000313" key="2">
    <source>
        <dbReference type="Proteomes" id="UP000694871"/>
    </source>
</evidence>
<accession>A0ABM1K1H9</accession>
<evidence type="ECO:0000256" key="1">
    <source>
        <dbReference type="SAM" id="MobiDB-lite"/>
    </source>
</evidence>
<feature type="region of interest" description="Disordered" evidence="1">
    <location>
        <begin position="109"/>
        <end position="142"/>
    </location>
</feature>
<proteinExistence type="predicted"/>
<protein>
    <submittedName>
        <fullName evidence="3">Uncharacterized protein LOC107111152</fullName>
    </submittedName>
</protein>
<organism evidence="2 3">
    <name type="scientific">Gekko japonicus</name>
    <name type="common">Schlegel's Japanese gecko</name>
    <dbReference type="NCBI Taxonomy" id="146911"/>
    <lineage>
        <taxon>Eukaryota</taxon>
        <taxon>Metazoa</taxon>
        <taxon>Chordata</taxon>
        <taxon>Craniata</taxon>
        <taxon>Vertebrata</taxon>
        <taxon>Euteleostomi</taxon>
        <taxon>Lepidosauria</taxon>
        <taxon>Squamata</taxon>
        <taxon>Bifurcata</taxon>
        <taxon>Gekkota</taxon>
        <taxon>Gekkonidae</taxon>
        <taxon>Gekkoninae</taxon>
        <taxon>Gekko</taxon>
    </lineage>
</organism>
<sequence length="252" mass="27792">MTSAWTKTGKIPVHCNVTGEMKDPRVQLKTRTGKIPVHCNVTGEMKDPRVQLKTHLCFLDGLKDSPLLPGWTYKSPFLSLSTNSFFSIHLCWYLLLGFPQSQRKCLTSSLSNSSSLQPAHPPPTPNPVSLRDAPNQAQRQDALTHARLRDAPSQALHLDGPTQALHQDGPTHANLRDAPSQAQHQDAPIHAHLQHIKDQLVVRAKDHGEIHPNAHPTKAADIISTTTIMAPNNTSRASFLGRVGHQEMKAYP</sequence>
<reference evidence="3" key="1">
    <citation type="submission" date="2025-08" db="UniProtKB">
        <authorList>
            <consortium name="RefSeq"/>
        </authorList>
    </citation>
    <scope>IDENTIFICATION</scope>
</reference>
<dbReference type="GeneID" id="107111152"/>
<keyword evidence="2" id="KW-1185">Reference proteome</keyword>
<gene>
    <name evidence="3" type="primary">LOC107111152</name>
</gene>
<dbReference type="RefSeq" id="XP_015267566.1">
    <property type="nucleotide sequence ID" value="XM_015412080.1"/>
</dbReference>